<dbReference type="PANTHER" id="PTHR24177:SF365">
    <property type="entry name" value="ANKYRIN REPEAT-CONTAINING PROTEIN NPR4-LIKE ISOFORM X1"/>
    <property type="match status" value="1"/>
</dbReference>
<keyword evidence="1" id="KW-1133">Transmembrane helix</keyword>
<evidence type="ECO:0000313" key="3">
    <source>
        <dbReference type="EMBL" id="AFK48305.1"/>
    </source>
</evidence>
<accession>I3T713</accession>
<dbReference type="Pfam" id="PF13962">
    <property type="entry name" value="PGG"/>
    <property type="match status" value="1"/>
</dbReference>
<name>I3T713_LOTJA</name>
<feature type="transmembrane region" description="Helical" evidence="1">
    <location>
        <begin position="135"/>
        <end position="161"/>
    </location>
</feature>
<keyword evidence="1" id="KW-0472">Membrane</keyword>
<keyword evidence="1" id="KW-0812">Transmembrane</keyword>
<evidence type="ECO:0000259" key="2">
    <source>
        <dbReference type="Pfam" id="PF13962"/>
    </source>
</evidence>
<dbReference type="GO" id="GO:0016020">
    <property type="term" value="C:membrane"/>
    <property type="evidence" value="ECO:0007669"/>
    <property type="project" value="TreeGrafter"/>
</dbReference>
<feature type="transmembrane region" description="Helical" evidence="1">
    <location>
        <begin position="56"/>
        <end position="74"/>
    </location>
</feature>
<dbReference type="AlphaFoldDB" id="I3T713"/>
<evidence type="ECO:0000256" key="1">
    <source>
        <dbReference type="SAM" id="Phobius"/>
    </source>
</evidence>
<reference evidence="3" key="1">
    <citation type="submission" date="2012-05" db="EMBL/GenBank/DDBJ databases">
        <authorList>
            <person name="Krishnakumar V."/>
            <person name="Cheung F."/>
            <person name="Xiao Y."/>
            <person name="Chan A."/>
            <person name="Moskal W.A."/>
            <person name="Town C.D."/>
        </authorList>
    </citation>
    <scope>NUCLEOTIDE SEQUENCE</scope>
</reference>
<sequence length="210" mass="23778">MQRELQWFKEVEKWDHPLHKEVKDQDGKTAWQLFREEHKALLEEGKNWMKDTSNSCMIVATLIATVAFAAAITVPGGNQQDKGFPIFLPHNTFLVFIVSDALALCSSMASLLMFLAILNAPYAEEDFLNALPHRLIIGLASLFFAIVTTMIAFSAALSLLLQERLKWVPIPIVLLACAPITLFARLQLPLFIQMIISTYGSPIYHHQRLW</sequence>
<dbReference type="PANTHER" id="PTHR24177">
    <property type="entry name" value="CASKIN"/>
    <property type="match status" value="1"/>
</dbReference>
<proteinExistence type="evidence at transcript level"/>
<dbReference type="EMBL" id="BT148511">
    <property type="protein sequence ID" value="AFK48305.1"/>
    <property type="molecule type" value="mRNA"/>
</dbReference>
<feature type="transmembrane region" description="Helical" evidence="1">
    <location>
        <begin position="167"/>
        <end position="186"/>
    </location>
</feature>
<feature type="transmembrane region" description="Helical" evidence="1">
    <location>
        <begin position="94"/>
        <end position="123"/>
    </location>
</feature>
<organism evidence="3">
    <name type="scientific">Lotus japonicus</name>
    <name type="common">Lotus corniculatus var. japonicus</name>
    <dbReference type="NCBI Taxonomy" id="34305"/>
    <lineage>
        <taxon>Eukaryota</taxon>
        <taxon>Viridiplantae</taxon>
        <taxon>Streptophyta</taxon>
        <taxon>Embryophyta</taxon>
        <taxon>Tracheophyta</taxon>
        <taxon>Spermatophyta</taxon>
        <taxon>Magnoliopsida</taxon>
        <taxon>eudicotyledons</taxon>
        <taxon>Gunneridae</taxon>
        <taxon>Pentapetalae</taxon>
        <taxon>rosids</taxon>
        <taxon>fabids</taxon>
        <taxon>Fabales</taxon>
        <taxon>Fabaceae</taxon>
        <taxon>Papilionoideae</taxon>
        <taxon>50 kb inversion clade</taxon>
        <taxon>NPAAA clade</taxon>
        <taxon>Hologalegina</taxon>
        <taxon>robinioid clade</taxon>
        <taxon>Loteae</taxon>
        <taxon>Lotus</taxon>
    </lineage>
</organism>
<feature type="domain" description="PGG" evidence="2">
    <location>
        <begin position="47"/>
        <end position="158"/>
    </location>
</feature>
<protein>
    <recommendedName>
        <fullName evidence="2">PGG domain-containing protein</fullName>
    </recommendedName>
</protein>
<dbReference type="InterPro" id="IPR026961">
    <property type="entry name" value="PGG_dom"/>
</dbReference>